<evidence type="ECO:0000259" key="1">
    <source>
        <dbReference type="Pfam" id="PF24536"/>
    </source>
</evidence>
<protein>
    <recommendedName>
        <fullName evidence="1">NXPE C-terminal domain-containing protein</fullName>
    </recommendedName>
</protein>
<dbReference type="OrthoDB" id="8675562at2759"/>
<accession>A0A8S3SN96</accession>
<organism evidence="2 3">
    <name type="scientific">Mytilus edulis</name>
    <name type="common">Blue mussel</name>
    <dbReference type="NCBI Taxonomy" id="6550"/>
    <lineage>
        <taxon>Eukaryota</taxon>
        <taxon>Metazoa</taxon>
        <taxon>Spiralia</taxon>
        <taxon>Lophotrochozoa</taxon>
        <taxon>Mollusca</taxon>
        <taxon>Bivalvia</taxon>
        <taxon>Autobranchia</taxon>
        <taxon>Pteriomorphia</taxon>
        <taxon>Mytilida</taxon>
        <taxon>Mytiloidea</taxon>
        <taxon>Mytilidae</taxon>
        <taxon>Mytilinae</taxon>
        <taxon>Mytilus</taxon>
    </lineage>
</organism>
<comment type="caution">
    <text evidence="2">The sequence shown here is derived from an EMBL/GenBank/DDBJ whole genome shotgun (WGS) entry which is preliminary data.</text>
</comment>
<dbReference type="InterPro" id="IPR026845">
    <property type="entry name" value="NXPH/NXPE"/>
</dbReference>
<dbReference type="Proteomes" id="UP000683360">
    <property type="component" value="Unassembled WGS sequence"/>
</dbReference>
<keyword evidence="3" id="KW-1185">Reference proteome</keyword>
<gene>
    <name evidence="2" type="ORF">MEDL_35653</name>
</gene>
<dbReference type="PANTHER" id="PTHR16165:SF5">
    <property type="entry name" value="NXPE FAMILY MEMBER 3"/>
    <property type="match status" value="1"/>
</dbReference>
<evidence type="ECO:0000313" key="3">
    <source>
        <dbReference type="Proteomes" id="UP000683360"/>
    </source>
</evidence>
<proteinExistence type="predicted"/>
<feature type="domain" description="NXPE C-terminal" evidence="1">
    <location>
        <begin position="254"/>
        <end position="481"/>
    </location>
</feature>
<dbReference type="AlphaFoldDB" id="A0A8S3SN96"/>
<evidence type="ECO:0000313" key="2">
    <source>
        <dbReference type="EMBL" id="CAG2222311.1"/>
    </source>
</evidence>
<sequence>MNFTSVEFGKSLVYLPKSTVEIINNTSATFSTGDIITLKIILHNEKGDVLTGGGEFINIWMSEKGKGAGSAGYVVDHGNGTYIGVIKALWSGSPNITIKLAFPKESIGLFVNHIYRNGMLRPIFGFFKNARGETGKGICGIHTLTNHDLCDFTSFNYGMRWFCSLPDTPGFICTDWFRTEGDTKADDRNSIDSKLSKTQKFLLSSTSNKIIKEIKVDVHGDKTICPTKFLCREINPSVTWNSSSPMGYFYNRTWHNLLCQNKVEHSKKLISCLKNREIYMLGDSTQRQWFVEMTEILNLSYSVIPTIRNLRGYHRTINAFSKNKRDNITVKWAAHEFPFFTYIPDATLDFFLPARYHLKVIRSKNPIVVLHWYVHMGFVPVSVYEDHVRNAKDAIIELLDRVPSAKIFIKGPHKIKNDEVVPYDFVRYLHDKLLFPIFDNIKHKVVYLNQWDITVASENNEMHPTKDIVFQMVHELFSYIC</sequence>
<dbReference type="InterPro" id="IPR057106">
    <property type="entry name" value="NXPE4_C"/>
</dbReference>
<dbReference type="EMBL" id="CAJPWZ010001742">
    <property type="protein sequence ID" value="CAG2222311.1"/>
    <property type="molecule type" value="Genomic_DNA"/>
</dbReference>
<dbReference type="Pfam" id="PF24536">
    <property type="entry name" value="NXPE4_C"/>
    <property type="match status" value="1"/>
</dbReference>
<name>A0A8S3SN96_MYTED</name>
<dbReference type="PANTHER" id="PTHR16165">
    <property type="entry name" value="NXPE FAMILY MEMBER"/>
    <property type="match status" value="1"/>
</dbReference>
<dbReference type="Pfam" id="PF06312">
    <property type="entry name" value="Neurexophilin"/>
    <property type="match status" value="1"/>
</dbReference>
<reference evidence="2" key="1">
    <citation type="submission" date="2021-03" db="EMBL/GenBank/DDBJ databases">
        <authorList>
            <person name="Bekaert M."/>
        </authorList>
    </citation>
    <scope>NUCLEOTIDE SEQUENCE</scope>
</reference>